<dbReference type="CDD" id="cd09076">
    <property type="entry name" value="L1-EN"/>
    <property type="match status" value="1"/>
</dbReference>
<sequence length="219" mass="24742">MSLQPAPLTIFTLNARGLNTPEKRAGAHKDFRAAHASIVFLQETHFRAGSRPTLTNQHYPKGYYSDFQGGKSRGTAILLHRHLPFTETGVMTDPEGRFLFLKGTIANTTYTFANLYAPNRGQYKFLAKTLRTLVGFQEGILIIGGDLNVTLDPKWDSSSGHSHISLQYLTAIKALLTRAKLVDCWRAFHPDERDFTFYSHPHNSYTRIDYLLVPSHHIP</sequence>
<proteinExistence type="inferred from homology"/>
<dbReference type="EC" id="3.1.11.2" evidence="3"/>
<feature type="binding site" evidence="9">
    <location>
        <position position="148"/>
    </location>
    <ligand>
        <name>Mg(2+)</name>
        <dbReference type="ChEBI" id="CHEBI:18420"/>
        <label>1</label>
    </ligand>
</feature>
<keyword evidence="13" id="KW-1185">Reference proteome</keyword>
<protein>
    <recommendedName>
        <fullName evidence="3">exodeoxyribonuclease III</fullName>
        <ecNumber evidence="3">3.1.11.2</ecNumber>
    </recommendedName>
</protein>
<evidence type="ECO:0000256" key="9">
    <source>
        <dbReference type="PIRSR" id="PIRSR604808-2"/>
    </source>
</evidence>
<dbReference type="GO" id="GO:0046872">
    <property type="term" value="F:metal ion binding"/>
    <property type="evidence" value="ECO:0007669"/>
    <property type="project" value="UniProtKB-KW"/>
</dbReference>
<evidence type="ECO:0000256" key="7">
    <source>
        <dbReference type="ARBA" id="ARBA00022842"/>
    </source>
</evidence>
<feature type="binding site" evidence="9">
    <location>
        <position position="14"/>
    </location>
    <ligand>
        <name>Mg(2+)</name>
        <dbReference type="ChEBI" id="CHEBI:18420"/>
        <label>1</label>
    </ligand>
</feature>
<dbReference type="GO" id="GO:0003906">
    <property type="term" value="F:DNA-(apurinic or apyrimidinic site) endonuclease activity"/>
    <property type="evidence" value="ECO:0007669"/>
    <property type="project" value="TreeGrafter"/>
</dbReference>
<dbReference type="InterPro" id="IPR036691">
    <property type="entry name" value="Endo/exonu/phosph_ase_sf"/>
</dbReference>
<evidence type="ECO:0000313" key="12">
    <source>
        <dbReference type="EMBL" id="CAH2282659.1"/>
    </source>
</evidence>
<evidence type="ECO:0000256" key="2">
    <source>
        <dbReference type="ARBA" id="ARBA00007092"/>
    </source>
</evidence>
<dbReference type="EMBL" id="OW240915">
    <property type="protein sequence ID" value="CAH2282659.1"/>
    <property type="molecule type" value="Genomic_DNA"/>
</dbReference>
<dbReference type="GO" id="GO:0005634">
    <property type="term" value="C:nucleus"/>
    <property type="evidence" value="ECO:0007669"/>
    <property type="project" value="TreeGrafter"/>
</dbReference>
<keyword evidence="4 9" id="KW-0479">Metal-binding</keyword>
<dbReference type="AlphaFoldDB" id="A0AAD1RXF6"/>
<dbReference type="GO" id="GO:0006284">
    <property type="term" value="P:base-excision repair"/>
    <property type="evidence" value="ECO:0007669"/>
    <property type="project" value="TreeGrafter"/>
</dbReference>
<accession>A0AAD1RXF6</accession>
<evidence type="ECO:0000256" key="10">
    <source>
        <dbReference type="PIRSR" id="PIRSR604808-3"/>
    </source>
</evidence>
<dbReference type="InterPro" id="IPR004808">
    <property type="entry name" value="AP_endonuc_1"/>
</dbReference>
<keyword evidence="5" id="KW-0227">DNA damage</keyword>
<evidence type="ECO:0000256" key="1">
    <source>
        <dbReference type="ARBA" id="ARBA00000493"/>
    </source>
</evidence>
<evidence type="ECO:0000256" key="4">
    <source>
        <dbReference type="ARBA" id="ARBA00022723"/>
    </source>
</evidence>
<keyword evidence="6" id="KW-0378">Hydrolase</keyword>
<gene>
    <name evidence="12" type="ORF">PECUL_23A025622</name>
</gene>
<evidence type="ECO:0000256" key="8">
    <source>
        <dbReference type="ARBA" id="ARBA00023204"/>
    </source>
</evidence>
<feature type="binding site" evidence="9">
    <location>
        <position position="146"/>
    </location>
    <ligand>
        <name>Mg(2+)</name>
        <dbReference type="ChEBI" id="CHEBI:18420"/>
        <label>1</label>
    </ligand>
</feature>
<evidence type="ECO:0000259" key="11">
    <source>
        <dbReference type="Pfam" id="PF03372"/>
    </source>
</evidence>
<feature type="site" description="Important for catalytic activity" evidence="10">
    <location>
        <position position="209"/>
    </location>
</feature>
<dbReference type="GO" id="GO:0008311">
    <property type="term" value="F:double-stranded DNA 3'-5' DNA exonuclease activity"/>
    <property type="evidence" value="ECO:0007669"/>
    <property type="project" value="UniProtKB-EC"/>
</dbReference>
<feature type="site" description="Transition state stabilizer" evidence="10">
    <location>
        <position position="148"/>
    </location>
</feature>
<keyword evidence="8" id="KW-0234">DNA repair</keyword>
<comment type="similarity">
    <text evidence="2">Belongs to the DNA repair enzymes AP/ExoA family.</text>
</comment>
<dbReference type="InterPro" id="IPR005135">
    <property type="entry name" value="Endo/exonuclease/phosphatase"/>
</dbReference>
<evidence type="ECO:0000313" key="13">
    <source>
        <dbReference type="Proteomes" id="UP001295444"/>
    </source>
</evidence>
<comment type="cofactor">
    <cofactor evidence="9">
        <name>Mg(2+)</name>
        <dbReference type="ChEBI" id="CHEBI:18420"/>
    </cofactor>
    <cofactor evidence="9">
        <name>Mn(2+)</name>
        <dbReference type="ChEBI" id="CHEBI:29035"/>
    </cofactor>
    <text evidence="9">Probably binds two magnesium or manganese ions per subunit.</text>
</comment>
<dbReference type="PANTHER" id="PTHR22748">
    <property type="entry name" value="AP ENDONUCLEASE"/>
    <property type="match status" value="1"/>
</dbReference>
<feature type="non-terminal residue" evidence="12">
    <location>
        <position position="219"/>
    </location>
</feature>
<comment type="catalytic activity">
    <reaction evidence="1">
        <text>Exonucleolytic cleavage in the 3'- to 5'-direction to yield nucleoside 5'-phosphates.</text>
        <dbReference type="EC" id="3.1.11.2"/>
    </reaction>
</comment>
<dbReference type="Pfam" id="PF03372">
    <property type="entry name" value="Exo_endo_phos"/>
    <property type="match status" value="1"/>
</dbReference>
<evidence type="ECO:0000256" key="3">
    <source>
        <dbReference type="ARBA" id="ARBA00012115"/>
    </source>
</evidence>
<feature type="domain" description="Endonuclease/exonuclease/phosphatase" evidence="11">
    <location>
        <begin position="12"/>
        <end position="215"/>
    </location>
</feature>
<reference evidence="12" key="1">
    <citation type="submission" date="2022-03" db="EMBL/GenBank/DDBJ databases">
        <authorList>
            <person name="Alioto T."/>
            <person name="Alioto T."/>
            <person name="Gomez Garrido J."/>
        </authorList>
    </citation>
    <scope>NUCLEOTIDE SEQUENCE</scope>
</reference>
<organism evidence="12 13">
    <name type="scientific">Pelobates cultripes</name>
    <name type="common">Western spadefoot toad</name>
    <dbReference type="NCBI Taxonomy" id="61616"/>
    <lineage>
        <taxon>Eukaryota</taxon>
        <taxon>Metazoa</taxon>
        <taxon>Chordata</taxon>
        <taxon>Craniata</taxon>
        <taxon>Vertebrata</taxon>
        <taxon>Euteleostomi</taxon>
        <taxon>Amphibia</taxon>
        <taxon>Batrachia</taxon>
        <taxon>Anura</taxon>
        <taxon>Pelobatoidea</taxon>
        <taxon>Pelobatidae</taxon>
        <taxon>Pelobates</taxon>
    </lineage>
</organism>
<evidence type="ECO:0000256" key="5">
    <source>
        <dbReference type="ARBA" id="ARBA00022763"/>
    </source>
</evidence>
<evidence type="ECO:0000256" key="6">
    <source>
        <dbReference type="ARBA" id="ARBA00022801"/>
    </source>
</evidence>
<dbReference type="Gene3D" id="3.60.10.10">
    <property type="entry name" value="Endonuclease/exonuclease/phosphatase"/>
    <property type="match status" value="1"/>
</dbReference>
<keyword evidence="7 9" id="KW-0460">Magnesium</keyword>
<keyword evidence="9" id="KW-0464">Manganese</keyword>
<dbReference type="Proteomes" id="UP001295444">
    <property type="component" value="Chromosome 04"/>
</dbReference>
<dbReference type="SUPFAM" id="SSF56219">
    <property type="entry name" value="DNase I-like"/>
    <property type="match status" value="1"/>
</dbReference>
<dbReference type="GO" id="GO:0008081">
    <property type="term" value="F:phosphoric diester hydrolase activity"/>
    <property type="evidence" value="ECO:0007669"/>
    <property type="project" value="TreeGrafter"/>
</dbReference>
<dbReference type="PANTHER" id="PTHR22748:SF26">
    <property type="entry name" value="ENDONUCLEASE_EXONUCLEASE_PHOSPHATASE DOMAIN-CONTAINING PROTEIN"/>
    <property type="match status" value="1"/>
</dbReference>
<name>A0AAD1RXF6_PELCU</name>
<feature type="binding site" evidence="9">
    <location>
        <position position="43"/>
    </location>
    <ligand>
        <name>Mg(2+)</name>
        <dbReference type="ChEBI" id="CHEBI:18420"/>
        <label>1</label>
    </ligand>
</feature>